<evidence type="ECO:0000313" key="5">
    <source>
        <dbReference type="EMBL" id="OXM16644.1"/>
    </source>
</evidence>
<dbReference type="PANTHER" id="PTHR37690">
    <property type="entry name" value="CHORISMATE DEHYDRATASE"/>
    <property type="match status" value="1"/>
</dbReference>
<protein>
    <recommendedName>
        <fullName evidence="4">Chorismate dehydratase</fullName>
        <ecNumber evidence="4">4.2.1.151</ecNumber>
    </recommendedName>
    <alternativeName>
        <fullName evidence="4">Menaquinone biosynthetic enzyme MqnA</fullName>
    </alternativeName>
</protein>
<name>A0A229P3X1_9BACL</name>
<dbReference type="AlphaFoldDB" id="A0A229P3X1"/>
<organism evidence="5 6">
    <name type="scientific">Paenibacillus herberti</name>
    <dbReference type="NCBI Taxonomy" id="1619309"/>
    <lineage>
        <taxon>Bacteria</taxon>
        <taxon>Bacillati</taxon>
        <taxon>Bacillota</taxon>
        <taxon>Bacilli</taxon>
        <taxon>Bacillales</taxon>
        <taxon>Paenibacillaceae</taxon>
        <taxon>Paenibacillus</taxon>
    </lineage>
</organism>
<keyword evidence="6" id="KW-1185">Reference proteome</keyword>
<proteinExistence type="inferred from homology"/>
<dbReference type="SUPFAM" id="SSF53850">
    <property type="entry name" value="Periplasmic binding protein-like II"/>
    <property type="match status" value="1"/>
</dbReference>
<dbReference type="EMBL" id="NMUQ01000001">
    <property type="protein sequence ID" value="OXM16644.1"/>
    <property type="molecule type" value="Genomic_DNA"/>
</dbReference>
<comment type="caution">
    <text evidence="5">The sequence shown here is derived from an EMBL/GenBank/DDBJ whole genome shotgun (WGS) entry which is preliminary data.</text>
</comment>
<comment type="catalytic activity">
    <reaction evidence="4">
        <text>chorismate = 3-[(1-carboxyvinyl)-oxy]benzoate + H2O</text>
        <dbReference type="Rhea" id="RHEA:40051"/>
        <dbReference type="ChEBI" id="CHEBI:15377"/>
        <dbReference type="ChEBI" id="CHEBI:29748"/>
        <dbReference type="ChEBI" id="CHEBI:76981"/>
        <dbReference type="EC" id="4.2.1.151"/>
    </reaction>
</comment>
<evidence type="ECO:0000313" key="6">
    <source>
        <dbReference type="Proteomes" id="UP000215145"/>
    </source>
</evidence>
<dbReference type="GO" id="GO:0016836">
    <property type="term" value="F:hydro-lyase activity"/>
    <property type="evidence" value="ECO:0007669"/>
    <property type="project" value="UniProtKB-UniRule"/>
</dbReference>
<keyword evidence="2 4" id="KW-0474">Menaquinone biosynthesis</keyword>
<dbReference type="InterPro" id="IPR003773">
    <property type="entry name" value="Menaquinone_biosynth"/>
</dbReference>
<comment type="function">
    <text evidence="4">Catalyzes the dehydration of chorismate into 3-[(1-carboxyvinyl)oxy]benzoate, a step in the biosynthesis of menaquinone (MK, vitamin K2).</text>
</comment>
<evidence type="ECO:0000256" key="1">
    <source>
        <dbReference type="ARBA" id="ARBA00004863"/>
    </source>
</evidence>
<reference evidence="5 6" key="1">
    <citation type="submission" date="2017-07" db="EMBL/GenBank/DDBJ databases">
        <title>Paenibacillus herberti R33 genome sequencing and assembly.</title>
        <authorList>
            <person name="Su W."/>
        </authorList>
    </citation>
    <scope>NUCLEOTIDE SEQUENCE [LARGE SCALE GENOMIC DNA]</scope>
    <source>
        <strain evidence="5 6">R33</strain>
    </source>
</reference>
<dbReference type="GO" id="GO:0009234">
    <property type="term" value="P:menaquinone biosynthetic process"/>
    <property type="evidence" value="ECO:0007669"/>
    <property type="project" value="UniProtKB-UniRule"/>
</dbReference>
<evidence type="ECO:0000256" key="3">
    <source>
        <dbReference type="ARBA" id="ARBA00023239"/>
    </source>
</evidence>
<evidence type="ECO:0000256" key="2">
    <source>
        <dbReference type="ARBA" id="ARBA00022428"/>
    </source>
</evidence>
<dbReference type="HAMAP" id="MF_00995">
    <property type="entry name" value="MqnA"/>
    <property type="match status" value="1"/>
</dbReference>
<dbReference type="Gene3D" id="3.40.190.10">
    <property type="entry name" value="Periplasmic binding protein-like II"/>
    <property type="match status" value="2"/>
</dbReference>
<comment type="pathway">
    <text evidence="1 4">Quinol/quinone metabolism; menaquinone biosynthesis.</text>
</comment>
<dbReference type="EC" id="4.2.1.151" evidence="4"/>
<gene>
    <name evidence="4" type="primary">mqnA</name>
    <name evidence="5" type="ORF">CGZ75_08290</name>
</gene>
<dbReference type="CDD" id="cd13634">
    <property type="entry name" value="PBP2_Sco4506"/>
    <property type="match status" value="1"/>
</dbReference>
<accession>A0A229P3X1</accession>
<dbReference type="UniPathway" id="UPA00079"/>
<dbReference type="Pfam" id="PF02621">
    <property type="entry name" value="VitK2_biosynth"/>
    <property type="match status" value="1"/>
</dbReference>
<dbReference type="PANTHER" id="PTHR37690:SF1">
    <property type="entry name" value="CHORISMATE DEHYDRATASE"/>
    <property type="match status" value="1"/>
</dbReference>
<dbReference type="InterPro" id="IPR030868">
    <property type="entry name" value="MqnA"/>
</dbReference>
<dbReference type="OrthoDB" id="9810112at2"/>
<dbReference type="Proteomes" id="UP000215145">
    <property type="component" value="Unassembled WGS sequence"/>
</dbReference>
<sequence length="285" mass="31856">MMGVANSRPIGVGRIDYTNAWPLFHYVPDETEDYRIVRSVPSGLNRMLQQGELGVSAVSSFIYGMEPQRYVLLPGLSVGTVGPVRSILLFLKKPLKEVLRGKIAMTDTSATSVSLLKMILRLRYDGNPEYTVMKPDLGAMLKDNDAALLIGDSAIRASWESHGLEVMDLGREWKEWTGLGMTYAVVAARREAVENSRSEVLRIHEDLLASRRRSTANLEPLVQRAVASIGGTKAYWTEYFTGLQYDFGPELREGLELYYRYAHELGLVDGKAVLEFMNSQLSTGR</sequence>
<comment type="similarity">
    <text evidence="4">Belongs to the MqnA/MqnD family. MqnA subfamily.</text>
</comment>
<evidence type="ECO:0000256" key="4">
    <source>
        <dbReference type="HAMAP-Rule" id="MF_00995"/>
    </source>
</evidence>
<keyword evidence="3 4" id="KW-0456">Lyase</keyword>